<reference evidence="16 17" key="1">
    <citation type="journal article" date="2017" name="Gigascience">
        <title>Genome sequence of the small brown planthopper, Laodelphax striatellus.</title>
        <authorList>
            <person name="Zhu J."/>
            <person name="Jiang F."/>
            <person name="Wang X."/>
            <person name="Yang P."/>
            <person name="Bao Y."/>
            <person name="Zhao W."/>
            <person name="Wang W."/>
            <person name="Lu H."/>
            <person name="Wang Q."/>
            <person name="Cui N."/>
            <person name="Li J."/>
            <person name="Chen X."/>
            <person name="Luo L."/>
            <person name="Yu J."/>
            <person name="Kang L."/>
            <person name="Cui F."/>
        </authorList>
    </citation>
    <scope>NUCLEOTIDE SEQUENCE [LARGE SCALE GENOMIC DNA]</scope>
    <source>
        <strain evidence="16">Lst14</strain>
    </source>
</reference>
<evidence type="ECO:0000256" key="4">
    <source>
        <dbReference type="ARBA" id="ARBA00022729"/>
    </source>
</evidence>
<evidence type="ECO:0000256" key="7">
    <source>
        <dbReference type="ARBA" id="ARBA00023145"/>
    </source>
</evidence>
<keyword evidence="3 11" id="KW-0645">Protease</keyword>
<keyword evidence="17" id="KW-1185">Reference proteome</keyword>
<feature type="region of interest" description="Disordered" evidence="13">
    <location>
        <begin position="90"/>
        <end position="113"/>
    </location>
</feature>
<dbReference type="InterPro" id="IPR050127">
    <property type="entry name" value="Serine_Proteases_S1"/>
</dbReference>
<dbReference type="SUPFAM" id="SSF50494">
    <property type="entry name" value="Trypsin-like serine proteases"/>
    <property type="match status" value="1"/>
</dbReference>
<gene>
    <name evidence="16" type="ORF">LSTR_LSTR009032</name>
</gene>
<dbReference type="Pfam" id="PF12032">
    <property type="entry name" value="CLIP"/>
    <property type="match status" value="1"/>
</dbReference>
<dbReference type="PRINTS" id="PR00722">
    <property type="entry name" value="CHYMOTRYPSIN"/>
</dbReference>
<dbReference type="OrthoDB" id="425190at2759"/>
<evidence type="ECO:0000256" key="9">
    <source>
        <dbReference type="ARBA" id="ARBA00023180"/>
    </source>
</evidence>
<dbReference type="InterPro" id="IPR033116">
    <property type="entry name" value="TRYPSIN_SER"/>
</dbReference>
<feature type="chain" id="PRO_5023977614" description="CLIP domain-containing serine protease" evidence="12">
    <location>
        <begin position="20"/>
        <end position="363"/>
    </location>
</feature>
<keyword evidence="6 11" id="KW-0720">Serine protease</keyword>
<dbReference type="EC" id="3.4.21.-" evidence="11"/>
<dbReference type="SMART" id="SM00020">
    <property type="entry name" value="Tryp_SPc"/>
    <property type="match status" value="1"/>
</dbReference>
<dbReference type="InParanoid" id="A0A482XCL3"/>
<feature type="signal peptide" evidence="12">
    <location>
        <begin position="1"/>
        <end position="19"/>
    </location>
</feature>
<dbReference type="PANTHER" id="PTHR24264">
    <property type="entry name" value="TRYPSIN-RELATED"/>
    <property type="match status" value="1"/>
</dbReference>
<dbReference type="GO" id="GO:0005615">
    <property type="term" value="C:extracellular space"/>
    <property type="evidence" value="ECO:0007669"/>
    <property type="project" value="TreeGrafter"/>
</dbReference>
<dbReference type="PROSITE" id="PS00134">
    <property type="entry name" value="TRYPSIN_HIS"/>
    <property type="match status" value="1"/>
</dbReference>
<dbReference type="Gene3D" id="3.30.1640.30">
    <property type="match status" value="1"/>
</dbReference>
<accession>A0A482XCL3</accession>
<keyword evidence="2 12" id="KW-0964">Secreted</keyword>
<dbReference type="SMR" id="A0A482XCL3"/>
<dbReference type="FunCoup" id="A0A482XCL3">
    <property type="interactions" value="2"/>
</dbReference>
<evidence type="ECO:0000256" key="6">
    <source>
        <dbReference type="ARBA" id="ARBA00022825"/>
    </source>
</evidence>
<dbReference type="GO" id="GO:0006508">
    <property type="term" value="P:proteolysis"/>
    <property type="evidence" value="ECO:0007669"/>
    <property type="project" value="UniProtKB-KW"/>
</dbReference>
<organism evidence="16 17">
    <name type="scientific">Laodelphax striatellus</name>
    <name type="common">Small brown planthopper</name>
    <name type="synonym">Delphax striatella</name>
    <dbReference type="NCBI Taxonomy" id="195883"/>
    <lineage>
        <taxon>Eukaryota</taxon>
        <taxon>Metazoa</taxon>
        <taxon>Ecdysozoa</taxon>
        <taxon>Arthropoda</taxon>
        <taxon>Hexapoda</taxon>
        <taxon>Insecta</taxon>
        <taxon>Pterygota</taxon>
        <taxon>Neoptera</taxon>
        <taxon>Paraneoptera</taxon>
        <taxon>Hemiptera</taxon>
        <taxon>Auchenorrhyncha</taxon>
        <taxon>Fulgoroidea</taxon>
        <taxon>Delphacidae</taxon>
        <taxon>Criomorphinae</taxon>
        <taxon>Laodelphax</taxon>
    </lineage>
</organism>
<dbReference type="InterPro" id="IPR001314">
    <property type="entry name" value="Peptidase_S1A"/>
</dbReference>
<dbReference type="PANTHER" id="PTHR24264:SF65">
    <property type="entry name" value="SRCR DOMAIN-CONTAINING PROTEIN"/>
    <property type="match status" value="1"/>
</dbReference>
<sequence length="363" mass="39655">MSLTFKVIAFLSLATISICDDDGFTVGNRLRRQANTCKTPSNQQGQCINIQSCQPLLDLLSNEKRSPAQTSLLQKSFCGYENDRPKVCCTRQQTSGPGPSSQPPANPQQQSNECGISTVNVNKIVGGRAAKLRAWPWMALIGYNSMSKPQWNCGGTLVNARHVVTAAHCILNKRLTVVRLGELDYNTIDDKANHVDIPVEKAFSHPQYNPSRRLSDIGIVKLREAARFNADVQPICLPSSAELRSKNVDGLSLFIAGWGSFGYKSNQYPSQLYEAQVDVMSNQECASAYAKIRASSIDETVLCAGGSTTDSCQGDSGGPLMIPIKKNYHLIGVISYGHKCAEPGFPGVYTRVTEFVDWIQANI</sequence>
<keyword evidence="4 12" id="KW-0732">Signal</keyword>
<proteinExistence type="inferred from homology"/>
<keyword evidence="9" id="KW-0325">Glycoprotein</keyword>
<feature type="domain" description="Clip" evidence="15">
    <location>
        <begin position="36"/>
        <end position="89"/>
    </location>
</feature>
<dbReference type="EMBL" id="QKKF02012829">
    <property type="protein sequence ID" value="RZF43228.1"/>
    <property type="molecule type" value="Genomic_DNA"/>
</dbReference>
<evidence type="ECO:0000313" key="16">
    <source>
        <dbReference type="EMBL" id="RZF43228.1"/>
    </source>
</evidence>
<dbReference type="InterPro" id="IPR009003">
    <property type="entry name" value="Peptidase_S1_PA"/>
</dbReference>
<evidence type="ECO:0000256" key="11">
    <source>
        <dbReference type="RuleBase" id="RU363034"/>
    </source>
</evidence>
<comment type="caution">
    <text evidence="16">The sequence shown here is derived from an EMBL/GenBank/DDBJ whole genome shotgun (WGS) entry which is preliminary data.</text>
</comment>
<dbReference type="InterPro" id="IPR043504">
    <property type="entry name" value="Peptidase_S1_PA_chymotrypsin"/>
</dbReference>
<evidence type="ECO:0000259" key="15">
    <source>
        <dbReference type="PROSITE" id="PS51888"/>
    </source>
</evidence>
<dbReference type="PROSITE" id="PS51888">
    <property type="entry name" value="CLIP"/>
    <property type="match status" value="1"/>
</dbReference>
<evidence type="ECO:0000256" key="3">
    <source>
        <dbReference type="ARBA" id="ARBA00022670"/>
    </source>
</evidence>
<name>A0A482XCL3_LAOST</name>
<protein>
    <recommendedName>
        <fullName evidence="12">CLIP domain-containing serine protease</fullName>
        <ecNumber evidence="11">3.4.21.-</ecNumber>
    </recommendedName>
</protein>
<dbReference type="InterPro" id="IPR038565">
    <property type="entry name" value="CLIP_sf"/>
</dbReference>
<evidence type="ECO:0000256" key="5">
    <source>
        <dbReference type="ARBA" id="ARBA00022801"/>
    </source>
</evidence>
<feature type="domain" description="Peptidase S1" evidence="14">
    <location>
        <begin position="124"/>
        <end position="363"/>
    </location>
</feature>
<comment type="domain">
    <text evidence="12">The clip domain consists of 35-55 residues which are 'knitted' together usually by 3 conserved disulfide bonds forming a clip-like compact structure.</text>
</comment>
<evidence type="ECO:0000256" key="10">
    <source>
        <dbReference type="ARBA" id="ARBA00024195"/>
    </source>
</evidence>
<dbReference type="SMART" id="SM00680">
    <property type="entry name" value="CLIP"/>
    <property type="match status" value="1"/>
</dbReference>
<dbReference type="Proteomes" id="UP000291343">
    <property type="component" value="Unassembled WGS sequence"/>
</dbReference>
<evidence type="ECO:0000256" key="12">
    <source>
        <dbReference type="RuleBase" id="RU366078"/>
    </source>
</evidence>
<evidence type="ECO:0000256" key="2">
    <source>
        <dbReference type="ARBA" id="ARBA00022525"/>
    </source>
</evidence>
<evidence type="ECO:0000259" key="14">
    <source>
        <dbReference type="PROSITE" id="PS50240"/>
    </source>
</evidence>
<keyword evidence="5 11" id="KW-0378">Hydrolase</keyword>
<dbReference type="FunFam" id="2.40.10.10:FF:000015">
    <property type="entry name" value="Atrial natriuretic peptide-converting enzyme"/>
    <property type="match status" value="1"/>
</dbReference>
<dbReference type="GO" id="GO:0004252">
    <property type="term" value="F:serine-type endopeptidase activity"/>
    <property type="evidence" value="ECO:0007669"/>
    <property type="project" value="UniProtKB-UniRule"/>
</dbReference>
<dbReference type="Gene3D" id="2.40.10.10">
    <property type="entry name" value="Trypsin-like serine proteases"/>
    <property type="match status" value="1"/>
</dbReference>
<dbReference type="InterPro" id="IPR001254">
    <property type="entry name" value="Trypsin_dom"/>
</dbReference>
<evidence type="ECO:0000313" key="17">
    <source>
        <dbReference type="Proteomes" id="UP000291343"/>
    </source>
</evidence>
<dbReference type="PROSITE" id="PS00135">
    <property type="entry name" value="TRYPSIN_SER"/>
    <property type="match status" value="1"/>
</dbReference>
<dbReference type="STRING" id="195883.A0A482XCL3"/>
<dbReference type="InterPro" id="IPR022700">
    <property type="entry name" value="CLIP"/>
</dbReference>
<evidence type="ECO:0000256" key="13">
    <source>
        <dbReference type="SAM" id="MobiDB-lite"/>
    </source>
</evidence>
<evidence type="ECO:0000256" key="8">
    <source>
        <dbReference type="ARBA" id="ARBA00023157"/>
    </source>
</evidence>
<keyword evidence="7" id="KW-0865">Zymogen</keyword>
<dbReference type="PROSITE" id="PS50240">
    <property type="entry name" value="TRYPSIN_DOM"/>
    <property type="match status" value="1"/>
</dbReference>
<keyword evidence="8" id="KW-1015">Disulfide bond</keyword>
<dbReference type="CDD" id="cd00190">
    <property type="entry name" value="Tryp_SPc"/>
    <property type="match status" value="1"/>
</dbReference>
<dbReference type="FunFam" id="3.30.1640.30:FF:000001">
    <property type="entry name" value="Serine protease 7"/>
    <property type="match status" value="1"/>
</dbReference>
<evidence type="ECO:0000256" key="1">
    <source>
        <dbReference type="ARBA" id="ARBA00004613"/>
    </source>
</evidence>
<dbReference type="Pfam" id="PF00089">
    <property type="entry name" value="Trypsin"/>
    <property type="match status" value="1"/>
</dbReference>
<comment type="similarity">
    <text evidence="10 12">Belongs to the peptidase S1 family. CLIP subfamily.</text>
</comment>
<dbReference type="AlphaFoldDB" id="A0A482XCL3"/>
<dbReference type="InterPro" id="IPR018114">
    <property type="entry name" value="TRYPSIN_HIS"/>
</dbReference>
<comment type="subcellular location">
    <subcellularLocation>
        <location evidence="1 12">Secreted</location>
    </subcellularLocation>
</comment>